<accession>A0A7W9ZC30</accession>
<dbReference type="Pfam" id="PF13670">
    <property type="entry name" value="PepSY_2"/>
    <property type="match status" value="1"/>
</dbReference>
<dbReference type="RefSeq" id="WP_184260018.1">
    <property type="nucleotide sequence ID" value="NZ_JACIIX010000001.1"/>
</dbReference>
<dbReference type="Proteomes" id="UP000544872">
    <property type="component" value="Unassembled WGS sequence"/>
</dbReference>
<protein>
    <recommendedName>
        <fullName evidence="2">PepSY domain-containing protein</fullName>
    </recommendedName>
</protein>
<proteinExistence type="predicted"/>
<evidence type="ECO:0000313" key="3">
    <source>
        <dbReference type="EMBL" id="MBB6208736.1"/>
    </source>
</evidence>
<feature type="chain" id="PRO_5030641175" description="PepSY domain-containing protein" evidence="1">
    <location>
        <begin position="24"/>
        <end position="86"/>
    </location>
</feature>
<dbReference type="EMBL" id="JACIIX010000001">
    <property type="protein sequence ID" value="MBB6208736.1"/>
    <property type="molecule type" value="Genomic_DNA"/>
</dbReference>
<sequence>MRTLFAAAVVAALTLTAAPQAFASGVTLTPETEAAIRTKLTAEGYDVSKIKTEDGLYEAYVRTKDGKKQELFLDQTLTVVRTKTQN</sequence>
<organism evidence="3 4">
    <name type="scientific">Novispirillum itersonii</name>
    <name type="common">Aquaspirillum itersonii</name>
    <dbReference type="NCBI Taxonomy" id="189"/>
    <lineage>
        <taxon>Bacteria</taxon>
        <taxon>Pseudomonadati</taxon>
        <taxon>Pseudomonadota</taxon>
        <taxon>Alphaproteobacteria</taxon>
        <taxon>Rhodospirillales</taxon>
        <taxon>Novispirillaceae</taxon>
        <taxon>Novispirillum</taxon>
    </lineage>
</organism>
<keyword evidence="1" id="KW-0732">Signal</keyword>
<keyword evidence="4" id="KW-1185">Reference proteome</keyword>
<gene>
    <name evidence="3" type="ORF">FHS48_000117</name>
</gene>
<dbReference type="AlphaFoldDB" id="A0A7W9ZC30"/>
<name>A0A7W9ZC30_NOVIT</name>
<comment type="caution">
    <text evidence="3">The sequence shown here is derived from an EMBL/GenBank/DDBJ whole genome shotgun (WGS) entry which is preliminary data.</text>
</comment>
<feature type="domain" description="PepSY" evidence="2">
    <location>
        <begin position="8"/>
        <end position="82"/>
    </location>
</feature>
<dbReference type="InterPro" id="IPR025711">
    <property type="entry name" value="PepSY"/>
</dbReference>
<evidence type="ECO:0000256" key="1">
    <source>
        <dbReference type="SAM" id="SignalP"/>
    </source>
</evidence>
<evidence type="ECO:0000313" key="4">
    <source>
        <dbReference type="Proteomes" id="UP000544872"/>
    </source>
</evidence>
<reference evidence="3 4" key="1">
    <citation type="submission" date="2020-08" db="EMBL/GenBank/DDBJ databases">
        <title>Genomic Encyclopedia of Type Strains, Phase IV (KMG-IV): sequencing the most valuable type-strain genomes for metagenomic binning, comparative biology and taxonomic classification.</title>
        <authorList>
            <person name="Goeker M."/>
        </authorList>
    </citation>
    <scope>NUCLEOTIDE SEQUENCE [LARGE SCALE GENOMIC DNA]</scope>
    <source>
        <strain evidence="3 4">DSM 11590</strain>
    </source>
</reference>
<feature type="signal peptide" evidence="1">
    <location>
        <begin position="1"/>
        <end position="23"/>
    </location>
</feature>
<evidence type="ECO:0000259" key="2">
    <source>
        <dbReference type="Pfam" id="PF13670"/>
    </source>
</evidence>